<feature type="transmembrane region" description="Helical" evidence="1">
    <location>
        <begin position="228"/>
        <end position="248"/>
    </location>
</feature>
<evidence type="ECO:0008006" key="3">
    <source>
        <dbReference type="Google" id="ProtNLM"/>
    </source>
</evidence>
<feature type="transmembrane region" description="Helical" evidence="1">
    <location>
        <begin position="47"/>
        <end position="67"/>
    </location>
</feature>
<dbReference type="AlphaFoldDB" id="A0AB39U6E1"/>
<feature type="transmembrane region" description="Helical" evidence="1">
    <location>
        <begin position="522"/>
        <end position="542"/>
    </location>
</feature>
<dbReference type="RefSeq" id="WP_369343956.1">
    <property type="nucleotide sequence ID" value="NZ_CP129674.1"/>
</dbReference>
<gene>
    <name evidence="2" type="ORF">QN215_08920</name>
</gene>
<feature type="transmembrane region" description="Helical" evidence="1">
    <location>
        <begin position="675"/>
        <end position="694"/>
    </location>
</feature>
<feature type="transmembrane region" description="Helical" evidence="1">
    <location>
        <begin position="706"/>
        <end position="726"/>
    </location>
</feature>
<keyword evidence="1" id="KW-0472">Membrane</keyword>
<protein>
    <recommendedName>
        <fullName evidence="3">Glycosyltransferase</fullName>
    </recommendedName>
</protein>
<name>A0AB39U6E1_9BIFI</name>
<organism evidence="2">
    <name type="scientific">Bifidobacterium aquikefiricola</name>
    <dbReference type="NCBI Taxonomy" id="3059038"/>
    <lineage>
        <taxon>Bacteria</taxon>
        <taxon>Bacillati</taxon>
        <taxon>Actinomycetota</taxon>
        <taxon>Actinomycetes</taxon>
        <taxon>Bifidobacteriales</taxon>
        <taxon>Bifidobacteriaceae</taxon>
        <taxon>Bifidobacterium</taxon>
    </lineage>
</organism>
<sequence>MQSDEPLNFRAHNTQSVHGTGIRAGDGFGKLLARGKDGWVGRRSTPVHVALLVLVFCMLELFVFNLAHWTSMSNRPVAHATVSMGSGMRLNDDGSYTITDSGKSTIKLSGIDAHVSNIAIPVHRVFSYANIDGANLPVPRNSTVESRADSSLRVQIEVDDNAHTVPMMLPERTISPYIQSTQRIAVYLAGKTHTVTIHVVNPAGTRFILTANPELNVRVPISVNPLRAILYILVIIVVACLPAFRRLWKEQQFSDRQRRIIWMATGLVSVGISTAVCLSTLPWIYFRMTQWQADFEYQSVARALLAGHAWIDHPVANFLSSMANPYQQNLRYDLQQSSHENFLYDFVFYHGKYYSYFGVLPVIAFFLPYLAITGSDLSPWKVMIVLGIVLSLLAVYLVHLIFERFGKGVPLATQIVVSLAFMTAVQPTYYLLYLPTTYSIPIAGGLALAMGAVIFWLLALRVRSRSRVRCVVYLIIGGVMCGLIVGCRPQLCVVAALLPLLVATERHLRGNGGMRPARYETVSVTTIAACAAVIAGFPFLVWNKIRFGSLFDFGASYQLTVTDQREQVSGLTKIPYALWQAFVTPPQVTDRFPFIQSVTHESTSAGGYQGFFYSEPALGGILWWFPLSLILFLLFIKGVRSRLRKGAVVLVGTVAVLGVVPIVVDVAASAYTARYLCDCALLIGLATTMAIAFIHEGSVGVYKRYFTRLCVVLAIGALILNVWSLFMGGRLYGMSDANPILYAAAMNMFAVF</sequence>
<evidence type="ECO:0000256" key="1">
    <source>
        <dbReference type="SAM" id="Phobius"/>
    </source>
</evidence>
<accession>A0AB39U6E1</accession>
<reference evidence="2" key="1">
    <citation type="submission" date="2023-07" db="EMBL/GenBank/DDBJ databases">
        <title>Bifidobacterium aquikefiriaerophilum sp. nov. and Bifidobacterium eccum sp. nov., isolated from water kefir.</title>
        <authorList>
            <person name="Breselge S."/>
            <person name="Bellassi P."/>
            <person name="Barcenilla C."/>
            <person name="Alvarez-Ordonez A."/>
            <person name="Morelli L."/>
            <person name="Cotter P.D."/>
        </authorList>
    </citation>
    <scope>NUCLEOTIDE SEQUENCE</scope>
    <source>
        <strain evidence="2">WK041_4_12</strain>
    </source>
</reference>
<feature type="transmembrane region" description="Helical" evidence="1">
    <location>
        <begin position="617"/>
        <end position="636"/>
    </location>
</feature>
<dbReference type="KEGG" id="baqk:QN215_08920"/>
<feature type="transmembrane region" description="Helical" evidence="1">
    <location>
        <begin position="438"/>
        <end position="459"/>
    </location>
</feature>
<proteinExistence type="predicted"/>
<feature type="transmembrane region" description="Helical" evidence="1">
    <location>
        <begin position="471"/>
        <end position="502"/>
    </location>
</feature>
<dbReference type="EMBL" id="CP129674">
    <property type="protein sequence ID" value="XDS44368.1"/>
    <property type="molecule type" value="Genomic_DNA"/>
</dbReference>
<feature type="transmembrane region" description="Helical" evidence="1">
    <location>
        <begin position="648"/>
        <end position="668"/>
    </location>
</feature>
<keyword evidence="1" id="KW-1133">Transmembrane helix</keyword>
<feature type="transmembrane region" description="Helical" evidence="1">
    <location>
        <begin position="384"/>
        <end position="402"/>
    </location>
</feature>
<feature type="transmembrane region" description="Helical" evidence="1">
    <location>
        <begin position="353"/>
        <end position="372"/>
    </location>
</feature>
<evidence type="ECO:0000313" key="2">
    <source>
        <dbReference type="EMBL" id="XDS44368.1"/>
    </source>
</evidence>
<feature type="transmembrane region" description="Helical" evidence="1">
    <location>
        <begin position="260"/>
        <end position="286"/>
    </location>
</feature>
<keyword evidence="1" id="KW-0812">Transmembrane</keyword>
<feature type="transmembrane region" description="Helical" evidence="1">
    <location>
        <begin position="409"/>
        <end position="432"/>
    </location>
</feature>